<accession>A0A843XJA0</accession>
<reference evidence="1" key="1">
    <citation type="submission" date="2017-07" db="EMBL/GenBank/DDBJ databases">
        <title>Taro Niue Genome Assembly and Annotation.</title>
        <authorList>
            <person name="Atibalentja N."/>
            <person name="Keating K."/>
            <person name="Fields C.J."/>
        </authorList>
    </citation>
    <scope>NUCLEOTIDE SEQUENCE</scope>
    <source>
        <strain evidence="1">Niue_2</strain>
        <tissue evidence="1">Leaf</tissue>
    </source>
</reference>
<keyword evidence="2" id="KW-1185">Reference proteome</keyword>
<evidence type="ECO:0000313" key="2">
    <source>
        <dbReference type="Proteomes" id="UP000652761"/>
    </source>
</evidence>
<dbReference type="PANTHER" id="PTHR33647:SF5">
    <property type="entry name" value="OS01G0793900 PROTEIN"/>
    <property type="match status" value="1"/>
</dbReference>
<dbReference type="OrthoDB" id="610799at2759"/>
<comment type="caution">
    <text evidence="1">The sequence shown here is derived from an EMBL/GenBank/DDBJ whole genome shotgun (WGS) entry which is preliminary data.</text>
</comment>
<dbReference type="PANTHER" id="PTHR33647">
    <property type="entry name" value="OS01G0793900 PROTEIN"/>
    <property type="match status" value="1"/>
</dbReference>
<name>A0A843XJA0_COLES</name>
<gene>
    <name evidence="1" type="ORF">Taro_052118</name>
</gene>
<evidence type="ECO:0000313" key="1">
    <source>
        <dbReference type="EMBL" id="MQM19117.1"/>
    </source>
</evidence>
<sequence length="117" mass="12922">MGNCVRVQAVQPTSSWGNNDETWEWAEQNHRRRYFGGAEEGEFLKGDGMAAQPAATTEVRIKISKKQLQALLRNVEAQGLPLQLMLTHLVSGADGSALLDRGRAWRPALHSIPEVAE</sequence>
<dbReference type="Proteomes" id="UP000652761">
    <property type="component" value="Unassembled WGS sequence"/>
</dbReference>
<organism evidence="1 2">
    <name type="scientific">Colocasia esculenta</name>
    <name type="common">Wild taro</name>
    <name type="synonym">Arum esculentum</name>
    <dbReference type="NCBI Taxonomy" id="4460"/>
    <lineage>
        <taxon>Eukaryota</taxon>
        <taxon>Viridiplantae</taxon>
        <taxon>Streptophyta</taxon>
        <taxon>Embryophyta</taxon>
        <taxon>Tracheophyta</taxon>
        <taxon>Spermatophyta</taxon>
        <taxon>Magnoliopsida</taxon>
        <taxon>Liliopsida</taxon>
        <taxon>Araceae</taxon>
        <taxon>Aroideae</taxon>
        <taxon>Colocasieae</taxon>
        <taxon>Colocasia</taxon>
    </lineage>
</organism>
<protein>
    <submittedName>
        <fullName evidence="1">Uncharacterized protein</fullName>
    </submittedName>
</protein>
<dbReference type="EMBL" id="NMUH01008675">
    <property type="protein sequence ID" value="MQM19117.1"/>
    <property type="molecule type" value="Genomic_DNA"/>
</dbReference>
<dbReference type="AlphaFoldDB" id="A0A843XJA0"/>
<proteinExistence type="predicted"/>